<accession>A0A7D5TRE9</accession>
<feature type="transmembrane region" description="Helical" evidence="12">
    <location>
        <begin position="7"/>
        <end position="28"/>
    </location>
</feature>
<keyword evidence="9 12" id="KW-0472">Membrane</keyword>
<dbReference type="PANTHER" id="PTHR43221:SF2">
    <property type="entry name" value="PROTEASE HTPX HOMOLOG"/>
    <property type="match status" value="1"/>
</dbReference>
<evidence type="ECO:0000256" key="1">
    <source>
        <dbReference type="ARBA" id="ARBA00022475"/>
    </source>
</evidence>
<sequence length="317" mass="34574">MRWVLRGLMAVVGVLTLAVYLAGAYFAYGLARAVWSIRPSLGTLALYLAVLTVVFAFVSYRVGTAQILRSLQVWELPEGRAPMLYRRLGGFSDAMGIQRPDVLVAEMGRPNALALGGGFGPGHVVVDRRLFSILTFDELSAIVAHELAHIERKDSLVQTVGYSVLQTLSGLAVLALAPVLVVAAGLARGVAWIRGRPEAWTRTVPGKLQRAVVGSVSLAFFALTLALLAHSRRREFAADDRAAAVTGDPLALARALRKIERAGEGPWSLLSPLYVDGEEEGPLTRLLSTHPATDERVERLRERAERDRGIRVERRRP</sequence>
<proteinExistence type="inferred from homology"/>
<evidence type="ECO:0000256" key="8">
    <source>
        <dbReference type="ARBA" id="ARBA00023049"/>
    </source>
</evidence>
<dbReference type="GO" id="GO:0004222">
    <property type="term" value="F:metalloendopeptidase activity"/>
    <property type="evidence" value="ECO:0007669"/>
    <property type="project" value="InterPro"/>
</dbReference>
<keyword evidence="15" id="KW-1185">Reference proteome</keyword>
<evidence type="ECO:0000256" key="6">
    <source>
        <dbReference type="ARBA" id="ARBA00022833"/>
    </source>
</evidence>
<evidence type="ECO:0000256" key="3">
    <source>
        <dbReference type="ARBA" id="ARBA00022692"/>
    </source>
</evidence>
<dbReference type="OrthoDB" id="186977at2157"/>
<name>A0A7D5TRE9_9EURY</name>
<dbReference type="RefSeq" id="WP_179909598.1">
    <property type="nucleotide sequence ID" value="NZ_CP058910.1"/>
</dbReference>
<keyword evidence="2 10" id="KW-0645">Protease</keyword>
<protein>
    <submittedName>
        <fullName evidence="14">M48 family metalloprotease</fullName>
    </submittedName>
</protein>
<evidence type="ECO:0000256" key="5">
    <source>
        <dbReference type="ARBA" id="ARBA00022801"/>
    </source>
</evidence>
<evidence type="ECO:0000256" key="12">
    <source>
        <dbReference type="SAM" id="Phobius"/>
    </source>
</evidence>
<evidence type="ECO:0000256" key="9">
    <source>
        <dbReference type="ARBA" id="ARBA00023136"/>
    </source>
</evidence>
<dbReference type="KEGG" id="hrr:HZS55_21640"/>
<dbReference type="InterPro" id="IPR001915">
    <property type="entry name" value="Peptidase_M48"/>
</dbReference>
<dbReference type="GO" id="GO:0006508">
    <property type="term" value="P:proteolysis"/>
    <property type="evidence" value="ECO:0007669"/>
    <property type="project" value="UniProtKB-KW"/>
</dbReference>
<evidence type="ECO:0000313" key="14">
    <source>
        <dbReference type="EMBL" id="QLH79734.1"/>
    </source>
</evidence>
<keyword evidence="4" id="KW-0479">Metal-binding</keyword>
<dbReference type="Gene3D" id="3.30.2010.10">
    <property type="entry name" value="Metalloproteases ('zincins'), catalytic domain"/>
    <property type="match status" value="1"/>
</dbReference>
<keyword evidence="5 10" id="KW-0378">Hydrolase</keyword>
<organism evidence="14 15">
    <name type="scientific">Halosimplex rubrum</name>
    <dbReference type="NCBI Taxonomy" id="869889"/>
    <lineage>
        <taxon>Archaea</taxon>
        <taxon>Methanobacteriati</taxon>
        <taxon>Methanobacteriota</taxon>
        <taxon>Stenosarchaea group</taxon>
        <taxon>Halobacteria</taxon>
        <taxon>Halobacteriales</taxon>
        <taxon>Haloarculaceae</taxon>
        <taxon>Halosimplex</taxon>
    </lineage>
</organism>
<evidence type="ECO:0000256" key="11">
    <source>
        <dbReference type="SAM" id="MobiDB-lite"/>
    </source>
</evidence>
<feature type="transmembrane region" description="Helical" evidence="12">
    <location>
        <begin position="40"/>
        <end position="60"/>
    </location>
</feature>
<evidence type="ECO:0000256" key="10">
    <source>
        <dbReference type="RuleBase" id="RU003983"/>
    </source>
</evidence>
<keyword evidence="7 12" id="KW-1133">Transmembrane helix</keyword>
<keyword evidence="8 10" id="KW-0482">Metalloprotease</keyword>
<dbReference type="EMBL" id="CP058910">
    <property type="protein sequence ID" value="QLH79734.1"/>
    <property type="molecule type" value="Genomic_DNA"/>
</dbReference>
<feature type="domain" description="Peptidase M48" evidence="13">
    <location>
        <begin position="92"/>
        <end position="303"/>
    </location>
</feature>
<keyword evidence="6 10" id="KW-0862">Zinc</keyword>
<dbReference type="PANTHER" id="PTHR43221">
    <property type="entry name" value="PROTEASE HTPX"/>
    <property type="match status" value="1"/>
</dbReference>
<feature type="compositionally biased region" description="Basic and acidic residues" evidence="11">
    <location>
        <begin position="292"/>
        <end position="317"/>
    </location>
</feature>
<gene>
    <name evidence="14" type="ORF">HZS55_21640</name>
</gene>
<dbReference type="Proteomes" id="UP000509667">
    <property type="component" value="Chromosome"/>
</dbReference>
<evidence type="ECO:0000256" key="4">
    <source>
        <dbReference type="ARBA" id="ARBA00022723"/>
    </source>
</evidence>
<dbReference type="InterPro" id="IPR050083">
    <property type="entry name" value="HtpX_protease"/>
</dbReference>
<feature type="region of interest" description="Disordered" evidence="11">
    <location>
        <begin position="284"/>
        <end position="317"/>
    </location>
</feature>
<dbReference type="AlphaFoldDB" id="A0A7D5TRE9"/>
<evidence type="ECO:0000256" key="7">
    <source>
        <dbReference type="ARBA" id="ARBA00022989"/>
    </source>
</evidence>
<feature type="transmembrane region" description="Helical" evidence="12">
    <location>
        <begin position="211"/>
        <end position="229"/>
    </location>
</feature>
<keyword evidence="3 12" id="KW-0812">Transmembrane</keyword>
<dbReference type="GO" id="GO:0046872">
    <property type="term" value="F:metal ion binding"/>
    <property type="evidence" value="ECO:0007669"/>
    <property type="project" value="UniProtKB-KW"/>
</dbReference>
<dbReference type="GeneID" id="56080525"/>
<evidence type="ECO:0000259" key="13">
    <source>
        <dbReference type="Pfam" id="PF01435"/>
    </source>
</evidence>
<feature type="transmembrane region" description="Helical" evidence="12">
    <location>
        <begin position="171"/>
        <end position="191"/>
    </location>
</feature>
<comment type="similarity">
    <text evidence="10">Belongs to the peptidase M48 family.</text>
</comment>
<evidence type="ECO:0000313" key="15">
    <source>
        <dbReference type="Proteomes" id="UP000509667"/>
    </source>
</evidence>
<keyword evidence="1" id="KW-1003">Cell membrane</keyword>
<evidence type="ECO:0000256" key="2">
    <source>
        <dbReference type="ARBA" id="ARBA00022670"/>
    </source>
</evidence>
<dbReference type="Pfam" id="PF01435">
    <property type="entry name" value="Peptidase_M48"/>
    <property type="match status" value="1"/>
</dbReference>
<comment type="cofactor">
    <cofactor evidence="10">
        <name>Zn(2+)</name>
        <dbReference type="ChEBI" id="CHEBI:29105"/>
    </cofactor>
    <text evidence="10">Binds 1 zinc ion per subunit.</text>
</comment>
<reference evidence="14 15" key="1">
    <citation type="submission" date="2020-07" db="EMBL/GenBank/DDBJ databases">
        <title>Halosimplex pelagicum sp. nov. and Halosimplex rubrum sp. nov., isolated from salted brown alga Laminaria, and emended description of the genus Halosimplex.</title>
        <authorList>
            <person name="Cui H."/>
        </authorList>
    </citation>
    <scope>NUCLEOTIDE SEQUENCE [LARGE SCALE GENOMIC DNA]</scope>
    <source>
        <strain evidence="14 15">R27</strain>
    </source>
</reference>